<accession>A0A518AW22</accession>
<dbReference type="InterPro" id="IPR011009">
    <property type="entry name" value="Kinase-like_dom_sf"/>
</dbReference>
<evidence type="ECO:0000256" key="4">
    <source>
        <dbReference type="ARBA" id="ARBA00022840"/>
    </source>
</evidence>
<feature type="transmembrane region" description="Helical" evidence="5">
    <location>
        <begin position="308"/>
        <end position="326"/>
    </location>
</feature>
<dbReference type="Pfam" id="PF00069">
    <property type="entry name" value="Pkinase"/>
    <property type="match status" value="1"/>
</dbReference>
<dbReference type="GO" id="GO:0004674">
    <property type="term" value="F:protein serine/threonine kinase activity"/>
    <property type="evidence" value="ECO:0007669"/>
    <property type="project" value="UniProtKB-EC"/>
</dbReference>
<feature type="domain" description="Protein kinase" evidence="6">
    <location>
        <begin position="15"/>
        <end position="276"/>
    </location>
</feature>
<reference evidence="7 8" key="1">
    <citation type="submission" date="2019-02" db="EMBL/GenBank/DDBJ databases">
        <title>Deep-cultivation of Planctomycetes and their phenomic and genomic characterization uncovers novel biology.</title>
        <authorList>
            <person name="Wiegand S."/>
            <person name="Jogler M."/>
            <person name="Boedeker C."/>
            <person name="Pinto D."/>
            <person name="Vollmers J."/>
            <person name="Rivas-Marin E."/>
            <person name="Kohn T."/>
            <person name="Peeters S.H."/>
            <person name="Heuer A."/>
            <person name="Rast P."/>
            <person name="Oberbeckmann S."/>
            <person name="Bunk B."/>
            <person name="Jeske O."/>
            <person name="Meyerdierks A."/>
            <person name="Storesund J.E."/>
            <person name="Kallscheuer N."/>
            <person name="Luecker S."/>
            <person name="Lage O.M."/>
            <person name="Pohl T."/>
            <person name="Merkel B.J."/>
            <person name="Hornburger P."/>
            <person name="Mueller R.-W."/>
            <person name="Bruemmer F."/>
            <person name="Labrenz M."/>
            <person name="Spormann A.M."/>
            <person name="Op den Camp H."/>
            <person name="Overmann J."/>
            <person name="Amann R."/>
            <person name="Jetten M.S.M."/>
            <person name="Mascher T."/>
            <person name="Medema M.H."/>
            <person name="Devos D.P."/>
            <person name="Kaster A.-K."/>
            <person name="Ovreas L."/>
            <person name="Rohde M."/>
            <person name="Galperin M.Y."/>
            <person name="Jogler C."/>
        </authorList>
    </citation>
    <scope>NUCLEOTIDE SEQUENCE [LARGE SCALE GENOMIC DNA]</scope>
    <source>
        <strain evidence="7 8">Pan181</strain>
    </source>
</reference>
<dbReference type="PANTHER" id="PTHR43289">
    <property type="entry name" value="MITOGEN-ACTIVATED PROTEIN KINASE KINASE KINASE 20-RELATED"/>
    <property type="match status" value="1"/>
</dbReference>
<dbReference type="PROSITE" id="PS00108">
    <property type="entry name" value="PROTEIN_KINASE_ST"/>
    <property type="match status" value="1"/>
</dbReference>
<evidence type="ECO:0000256" key="2">
    <source>
        <dbReference type="ARBA" id="ARBA00022741"/>
    </source>
</evidence>
<sequence length="329" mass="36828">MSPRRITFLPTKATFKLGERLGMGTVGVVYQATSPDIDEPVALKLLHPNVSGDENIVNRFEREIMIMERLNHPHIVKHYGGGIMDGQHFYAMQLLDHGSLKDRLQEQGPLPWPQVAVYTIQIASALQHAHNHGIVHRDLKPSNLFFDEKGNLVLGDFGIARDTHSAEFTDHGMTVGTYAYMAPEQITADSHLGPKADLYSLGCVMYEMLTGSPPFKGANFAQVWEQHLNRDPEPLAKHGVDCPEWLESLVRQLLEKVPHDRPFSARTVQGYLHQHLVEEFGEEEAKELLTNLPSISNTAPIREQPRTWVLWLALAAIVAVCTIAVLRGS</sequence>
<keyword evidence="1 7" id="KW-0808">Transferase</keyword>
<organism evidence="7 8">
    <name type="scientific">Aeoliella mucimassa</name>
    <dbReference type="NCBI Taxonomy" id="2527972"/>
    <lineage>
        <taxon>Bacteria</taxon>
        <taxon>Pseudomonadati</taxon>
        <taxon>Planctomycetota</taxon>
        <taxon>Planctomycetia</taxon>
        <taxon>Pirellulales</taxon>
        <taxon>Lacipirellulaceae</taxon>
        <taxon>Aeoliella</taxon>
    </lineage>
</organism>
<dbReference type="EC" id="2.7.11.1" evidence="7"/>
<keyword evidence="5" id="KW-0812">Transmembrane</keyword>
<dbReference type="Gene3D" id="1.10.510.10">
    <property type="entry name" value="Transferase(Phosphotransferase) domain 1"/>
    <property type="match status" value="1"/>
</dbReference>
<keyword evidence="4" id="KW-0067">ATP-binding</keyword>
<dbReference type="RefSeq" id="WP_145251449.1">
    <property type="nucleotide sequence ID" value="NZ_CP036278.1"/>
</dbReference>
<dbReference type="InterPro" id="IPR008271">
    <property type="entry name" value="Ser/Thr_kinase_AS"/>
</dbReference>
<evidence type="ECO:0000259" key="6">
    <source>
        <dbReference type="PROSITE" id="PS50011"/>
    </source>
</evidence>
<name>A0A518AW22_9BACT</name>
<keyword evidence="5" id="KW-0472">Membrane</keyword>
<proteinExistence type="predicted"/>
<evidence type="ECO:0000256" key="1">
    <source>
        <dbReference type="ARBA" id="ARBA00022679"/>
    </source>
</evidence>
<dbReference type="SUPFAM" id="SSF56112">
    <property type="entry name" value="Protein kinase-like (PK-like)"/>
    <property type="match status" value="1"/>
</dbReference>
<evidence type="ECO:0000313" key="7">
    <source>
        <dbReference type="EMBL" id="QDU58908.1"/>
    </source>
</evidence>
<dbReference type="GO" id="GO:0005524">
    <property type="term" value="F:ATP binding"/>
    <property type="evidence" value="ECO:0007669"/>
    <property type="project" value="UniProtKB-KW"/>
</dbReference>
<keyword evidence="5" id="KW-1133">Transmembrane helix</keyword>
<protein>
    <submittedName>
        <fullName evidence="7">Serine/threonine-protein kinase PknL</fullName>
        <ecNumber evidence="7">2.7.11.1</ecNumber>
    </submittedName>
</protein>
<dbReference type="KEGG" id="amuc:Pan181_51490"/>
<keyword evidence="3 7" id="KW-0418">Kinase</keyword>
<dbReference type="SMART" id="SM00220">
    <property type="entry name" value="S_TKc"/>
    <property type="match status" value="1"/>
</dbReference>
<dbReference type="OrthoDB" id="6111975at2"/>
<dbReference type="Gene3D" id="3.30.200.20">
    <property type="entry name" value="Phosphorylase Kinase, domain 1"/>
    <property type="match status" value="1"/>
</dbReference>
<evidence type="ECO:0000256" key="3">
    <source>
        <dbReference type="ARBA" id="ARBA00022777"/>
    </source>
</evidence>
<dbReference type="Proteomes" id="UP000315750">
    <property type="component" value="Chromosome"/>
</dbReference>
<dbReference type="CDD" id="cd14014">
    <property type="entry name" value="STKc_PknB_like"/>
    <property type="match status" value="1"/>
</dbReference>
<dbReference type="PROSITE" id="PS50011">
    <property type="entry name" value="PROTEIN_KINASE_DOM"/>
    <property type="match status" value="1"/>
</dbReference>
<dbReference type="EMBL" id="CP036278">
    <property type="protein sequence ID" value="QDU58908.1"/>
    <property type="molecule type" value="Genomic_DNA"/>
</dbReference>
<evidence type="ECO:0000256" key="5">
    <source>
        <dbReference type="SAM" id="Phobius"/>
    </source>
</evidence>
<keyword evidence="8" id="KW-1185">Reference proteome</keyword>
<dbReference type="PANTHER" id="PTHR43289:SF6">
    <property type="entry name" value="SERINE_THREONINE-PROTEIN KINASE NEKL-3"/>
    <property type="match status" value="1"/>
</dbReference>
<keyword evidence="2" id="KW-0547">Nucleotide-binding</keyword>
<evidence type="ECO:0000313" key="8">
    <source>
        <dbReference type="Proteomes" id="UP000315750"/>
    </source>
</evidence>
<dbReference type="InterPro" id="IPR000719">
    <property type="entry name" value="Prot_kinase_dom"/>
</dbReference>
<gene>
    <name evidence="7" type="primary">pknL</name>
    <name evidence="7" type="ORF">Pan181_51490</name>
</gene>
<dbReference type="AlphaFoldDB" id="A0A518AW22"/>